<evidence type="ECO:0000256" key="4">
    <source>
        <dbReference type="ARBA" id="ARBA00022982"/>
    </source>
</evidence>
<dbReference type="GO" id="GO:0009055">
    <property type="term" value="F:electron transfer activity"/>
    <property type="evidence" value="ECO:0007669"/>
    <property type="project" value="InterPro"/>
</dbReference>
<protein>
    <submittedName>
        <fullName evidence="9">C-type cytochrome</fullName>
    </submittedName>
</protein>
<dbReference type="Pfam" id="PF13442">
    <property type="entry name" value="Cytochrome_CBB3"/>
    <property type="match status" value="1"/>
</dbReference>
<dbReference type="RefSeq" id="WP_135529950.1">
    <property type="nucleotide sequence ID" value="NZ_SRKZ01000002.1"/>
</dbReference>
<dbReference type="PROSITE" id="PS51007">
    <property type="entry name" value="CYTC"/>
    <property type="match status" value="1"/>
</dbReference>
<dbReference type="OrthoDB" id="9811395at2"/>
<keyword evidence="2 6" id="KW-0349">Heme</keyword>
<dbReference type="InterPro" id="IPR008168">
    <property type="entry name" value="Cyt_C_IC"/>
</dbReference>
<name>A0A4Z0MQ76_9BACT</name>
<feature type="transmembrane region" description="Helical" evidence="7">
    <location>
        <begin position="72"/>
        <end position="89"/>
    </location>
</feature>
<proteinExistence type="predicted"/>
<feature type="transmembrane region" description="Helical" evidence="7">
    <location>
        <begin position="49"/>
        <end position="66"/>
    </location>
</feature>
<keyword evidence="7" id="KW-0472">Membrane</keyword>
<dbReference type="EMBL" id="SRKZ01000002">
    <property type="protein sequence ID" value="TGD81569.1"/>
    <property type="molecule type" value="Genomic_DNA"/>
</dbReference>
<feature type="transmembrane region" description="Helical" evidence="7">
    <location>
        <begin position="96"/>
        <end position="114"/>
    </location>
</feature>
<dbReference type="PANTHER" id="PTHR33751">
    <property type="entry name" value="CBB3-TYPE CYTOCHROME C OXIDASE SUBUNIT FIXP"/>
    <property type="match status" value="1"/>
</dbReference>
<evidence type="ECO:0000256" key="7">
    <source>
        <dbReference type="SAM" id="Phobius"/>
    </source>
</evidence>
<reference evidence="9 10" key="1">
    <citation type="submission" date="2019-04" db="EMBL/GenBank/DDBJ databases">
        <authorList>
            <person name="Feng G."/>
            <person name="Zhang J."/>
            <person name="Zhu H."/>
        </authorList>
    </citation>
    <scope>NUCLEOTIDE SEQUENCE [LARGE SCALE GENOMIC DNA]</scope>
    <source>
        <strain evidence="9 10">JCM 19491</strain>
    </source>
</reference>
<evidence type="ECO:0000256" key="3">
    <source>
        <dbReference type="ARBA" id="ARBA00022723"/>
    </source>
</evidence>
<keyword evidence="3 6" id="KW-0479">Metal-binding</keyword>
<evidence type="ECO:0000256" key="6">
    <source>
        <dbReference type="PROSITE-ProRule" id="PRU00433"/>
    </source>
</evidence>
<evidence type="ECO:0000259" key="8">
    <source>
        <dbReference type="PROSITE" id="PS51007"/>
    </source>
</evidence>
<dbReference type="GO" id="GO:0020037">
    <property type="term" value="F:heme binding"/>
    <property type="evidence" value="ECO:0007669"/>
    <property type="project" value="InterPro"/>
</dbReference>
<dbReference type="Gene3D" id="1.10.760.10">
    <property type="entry name" value="Cytochrome c-like domain"/>
    <property type="match status" value="1"/>
</dbReference>
<sequence length="255" mass="27138">MSGSPILLRLHLLVVLVFLLFYAVKAALLLLNRQEQLRAVRARTRIADSLLGILILLTGGILLAQHPGTTPGWLWVKLGLVLVLLPAAIASMRRQFKPGVVLTLLGFSYVYGLAETGSVALRRDPTATSYATTPGLAEATATPDAEAPSRLAEPNTSQEMAAAAAAALGDEATPSDDLVQGKALFLKNCAVCHGADGRLGLNGARDLTKSNLNQQGRIYQVTNGSISKKMPAFADKLTPEQIQQVVAYSLTLKKQ</sequence>
<dbReference type="InterPro" id="IPR036909">
    <property type="entry name" value="Cyt_c-like_dom_sf"/>
</dbReference>
<evidence type="ECO:0000256" key="5">
    <source>
        <dbReference type="ARBA" id="ARBA00023004"/>
    </source>
</evidence>
<evidence type="ECO:0000256" key="1">
    <source>
        <dbReference type="ARBA" id="ARBA00022448"/>
    </source>
</evidence>
<dbReference type="PRINTS" id="PR00605">
    <property type="entry name" value="CYTCHROMECIC"/>
</dbReference>
<dbReference type="AlphaFoldDB" id="A0A4Z0MQ76"/>
<comment type="caution">
    <text evidence="9">The sequence shown here is derived from an EMBL/GenBank/DDBJ whole genome shotgun (WGS) entry which is preliminary data.</text>
</comment>
<dbReference type="SUPFAM" id="SSF46626">
    <property type="entry name" value="Cytochrome c"/>
    <property type="match status" value="1"/>
</dbReference>
<keyword evidence="5 6" id="KW-0408">Iron</keyword>
<evidence type="ECO:0000313" key="10">
    <source>
        <dbReference type="Proteomes" id="UP000298284"/>
    </source>
</evidence>
<keyword evidence="7" id="KW-0812">Transmembrane</keyword>
<dbReference type="InterPro" id="IPR050597">
    <property type="entry name" value="Cytochrome_c_Oxidase_Subunit"/>
</dbReference>
<feature type="domain" description="Cytochrome c" evidence="8">
    <location>
        <begin position="176"/>
        <end position="253"/>
    </location>
</feature>
<keyword evidence="10" id="KW-1185">Reference proteome</keyword>
<organism evidence="9 10">
    <name type="scientific">Hymenobacter wooponensis</name>
    <dbReference type="NCBI Taxonomy" id="1525360"/>
    <lineage>
        <taxon>Bacteria</taxon>
        <taxon>Pseudomonadati</taxon>
        <taxon>Bacteroidota</taxon>
        <taxon>Cytophagia</taxon>
        <taxon>Cytophagales</taxon>
        <taxon>Hymenobacteraceae</taxon>
        <taxon>Hymenobacter</taxon>
    </lineage>
</organism>
<dbReference type="InterPro" id="IPR009056">
    <property type="entry name" value="Cyt_c-like_dom"/>
</dbReference>
<keyword evidence="4" id="KW-0249">Electron transport</keyword>
<keyword evidence="7" id="KW-1133">Transmembrane helix</keyword>
<feature type="transmembrane region" description="Helical" evidence="7">
    <location>
        <begin position="6"/>
        <end position="28"/>
    </location>
</feature>
<dbReference type="Proteomes" id="UP000298284">
    <property type="component" value="Unassembled WGS sequence"/>
</dbReference>
<evidence type="ECO:0000256" key="2">
    <source>
        <dbReference type="ARBA" id="ARBA00022617"/>
    </source>
</evidence>
<keyword evidence="1" id="KW-0813">Transport</keyword>
<accession>A0A4Z0MQ76</accession>
<dbReference type="PANTHER" id="PTHR33751:SF1">
    <property type="entry name" value="CBB3-TYPE CYTOCHROME C OXIDASE SUBUNIT FIXP"/>
    <property type="match status" value="1"/>
</dbReference>
<dbReference type="GO" id="GO:0005506">
    <property type="term" value="F:iron ion binding"/>
    <property type="evidence" value="ECO:0007669"/>
    <property type="project" value="InterPro"/>
</dbReference>
<gene>
    <name evidence="9" type="ORF">EU557_08445</name>
</gene>
<evidence type="ECO:0000313" key="9">
    <source>
        <dbReference type="EMBL" id="TGD81569.1"/>
    </source>
</evidence>